<dbReference type="RefSeq" id="WP_382412040.1">
    <property type="nucleotide sequence ID" value="NZ_BAAAVQ010000023.1"/>
</dbReference>
<dbReference type="Proteomes" id="UP001595884">
    <property type="component" value="Unassembled WGS sequence"/>
</dbReference>
<sequence length="117" mass="13213">MKSPINATKSAWGQANHLPTAAKIKLFQQAGWDEVRLKAGRNAKGVYHADSRKSIKQQYSCHVAGGYANIAGTWNLEGWRPTRTKTWVYQVQHHQCNWKTANNRYGGHSSKAVLKKH</sequence>
<comment type="caution">
    <text evidence="1">The sequence shown here is derived from an EMBL/GenBank/DDBJ whole genome shotgun (WGS) entry which is preliminary data.</text>
</comment>
<dbReference type="InterPro" id="IPR019719">
    <property type="entry name" value="DUF2599"/>
</dbReference>
<protein>
    <submittedName>
        <fullName evidence="1">DUF2599 domain-containing protein</fullName>
    </submittedName>
</protein>
<evidence type="ECO:0000313" key="2">
    <source>
        <dbReference type="Proteomes" id="UP001595884"/>
    </source>
</evidence>
<keyword evidence="2" id="KW-1185">Reference proteome</keyword>
<gene>
    <name evidence="1" type="ORF">ACFO7V_08175</name>
</gene>
<dbReference type="EMBL" id="JBHSHE010000033">
    <property type="protein sequence ID" value="MFC4716115.1"/>
    <property type="molecule type" value="Genomic_DNA"/>
</dbReference>
<accession>A0ABV9MLT9</accession>
<evidence type="ECO:0000313" key="1">
    <source>
        <dbReference type="EMBL" id="MFC4716115.1"/>
    </source>
</evidence>
<proteinExistence type="predicted"/>
<organism evidence="1 2">
    <name type="scientific">Glutamicibacter bergerei</name>
    <dbReference type="NCBI Taxonomy" id="256702"/>
    <lineage>
        <taxon>Bacteria</taxon>
        <taxon>Bacillati</taxon>
        <taxon>Actinomycetota</taxon>
        <taxon>Actinomycetes</taxon>
        <taxon>Micrococcales</taxon>
        <taxon>Micrococcaceae</taxon>
        <taxon>Glutamicibacter</taxon>
    </lineage>
</organism>
<dbReference type="Pfam" id="PF10783">
    <property type="entry name" value="DUF2599"/>
    <property type="match status" value="1"/>
</dbReference>
<name>A0ABV9MLT9_9MICC</name>
<reference evidence="2" key="1">
    <citation type="journal article" date="2019" name="Int. J. Syst. Evol. Microbiol.">
        <title>The Global Catalogue of Microorganisms (GCM) 10K type strain sequencing project: providing services to taxonomists for standard genome sequencing and annotation.</title>
        <authorList>
            <consortium name="The Broad Institute Genomics Platform"/>
            <consortium name="The Broad Institute Genome Sequencing Center for Infectious Disease"/>
            <person name="Wu L."/>
            <person name="Ma J."/>
        </authorList>
    </citation>
    <scope>NUCLEOTIDE SEQUENCE [LARGE SCALE GENOMIC DNA]</scope>
    <source>
        <strain evidence="2">CGMCC 1.12849</strain>
    </source>
</reference>